<dbReference type="EC" id="1.8.-.-" evidence="16"/>
<dbReference type="InterPro" id="IPR001806">
    <property type="entry name" value="Small_GTPase"/>
</dbReference>
<comment type="similarity">
    <text evidence="12">Belongs to the glycosyltransferase 8 family. Glycogenin subfamily.</text>
</comment>
<evidence type="ECO:0000256" key="5">
    <source>
        <dbReference type="ARBA" id="ARBA00022490"/>
    </source>
</evidence>
<dbReference type="OrthoDB" id="958254at2759"/>
<keyword evidence="16" id="KW-1015">Disulfide bond</keyword>
<keyword evidence="16" id="KW-0391">Immunity</keyword>
<name>A0A8J4U612_CLAMG</name>
<evidence type="ECO:0000256" key="1">
    <source>
        <dbReference type="ARBA" id="ARBA00001936"/>
    </source>
</evidence>
<dbReference type="GO" id="GO:0008466">
    <property type="term" value="F:glycogenin glucosyltransferase activity"/>
    <property type="evidence" value="ECO:0007669"/>
    <property type="project" value="UniProtKB-EC"/>
</dbReference>
<evidence type="ECO:0000256" key="3">
    <source>
        <dbReference type="ARBA" id="ARBA00005679"/>
    </source>
</evidence>
<gene>
    <name evidence="17" type="primary">gyg1a</name>
    <name evidence="17" type="ORF">DAT39_018851</name>
</gene>
<evidence type="ECO:0000256" key="7">
    <source>
        <dbReference type="ARBA" id="ARBA00022723"/>
    </source>
</evidence>
<evidence type="ECO:0000256" key="13">
    <source>
        <dbReference type="ARBA" id="ARBA00050886"/>
    </source>
</evidence>
<comment type="subunit">
    <text evidence="4 16">Dimer; disulfide-linked.</text>
</comment>
<dbReference type="PANTHER" id="PTHR11183">
    <property type="entry name" value="GLYCOGENIN SUBFAMILY MEMBER"/>
    <property type="match status" value="1"/>
</dbReference>
<keyword evidence="16" id="KW-0732">Signal</keyword>
<protein>
    <recommendedName>
        <fullName evidence="16">Gamma-interferon-inducible lysosomal thiol reductase</fullName>
        <ecNumber evidence="16">1.8.-.-</ecNumber>
    </recommendedName>
    <alternativeName>
        <fullName evidence="16">Gamma-interferon-inducible protein IP-30</fullName>
    </alternativeName>
</protein>
<evidence type="ECO:0000313" key="17">
    <source>
        <dbReference type="EMBL" id="KAF5891440.1"/>
    </source>
</evidence>
<dbReference type="GO" id="GO:0003924">
    <property type="term" value="F:GTPase activity"/>
    <property type="evidence" value="ECO:0007669"/>
    <property type="project" value="InterPro"/>
</dbReference>
<reference evidence="17" key="1">
    <citation type="submission" date="2020-07" db="EMBL/GenBank/DDBJ databases">
        <title>Clarias magur genome sequencing, assembly and annotation.</title>
        <authorList>
            <person name="Kushwaha B."/>
            <person name="Kumar R."/>
            <person name="Das P."/>
            <person name="Joshi C.G."/>
            <person name="Kumar D."/>
            <person name="Nagpure N.S."/>
            <person name="Pandey M."/>
            <person name="Agarwal S."/>
            <person name="Srivastava S."/>
            <person name="Singh M."/>
            <person name="Sahoo L."/>
            <person name="Jayasankar P."/>
            <person name="Meher P.K."/>
            <person name="Koringa P.G."/>
            <person name="Iquebal M.A."/>
            <person name="Das S.P."/>
            <person name="Bit A."/>
            <person name="Patnaik S."/>
            <person name="Patel N."/>
            <person name="Shah T.M."/>
            <person name="Hinsu A."/>
            <person name="Jena J.K."/>
        </authorList>
    </citation>
    <scope>NUCLEOTIDE SEQUENCE</scope>
    <source>
        <strain evidence="17">CIFAMagur01</strain>
        <tissue evidence="17">Testis</tissue>
    </source>
</reference>
<dbReference type="SUPFAM" id="SSF53448">
    <property type="entry name" value="Nucleotide-diphospho-sugar transferases"/>
    <property type="match status" value="1"/>
</dbReference>
<comment type="caution">
    <text evidence="17">The sequence shown here is derived from an EMBL/GenBank/DDBJ whole genome shotgun (WGS) entry which is preliminary data.</text>
</comment>
<dbReference type="GO" id="GO:0005525">
    <property type="term" value="F:GTP binding"/>
    <property type="evidence" value="ECO:0007669"/>
    <property type="project" value="InterPro"/>
</dbReference>
<dbReference type="InterPro" id="IPR027417">
    <property type="entry name" value="P-loop_NTPase"/>
</dbReference>
<keyword evidence="18" id="KW-1185">Reference proteome</keyword>
<dbReference type="Pfam" id="PF00071">
    <property type="entry name" value="Ras"/>
    <property type="match status" value="1"/>
</dbReference>
<dbReference type="FunFam" id="3.90.550.10:FF:000092">
    <property type="entry name" value="Glycogenin 2"/>
    <property type="match status" value="1"/>
</dbReference>
<dbReference type="GO" id="GO:0046872">
    <property type="term" value="F:metal ion binding"/>
    <property type="evidence" value="ECO:0007669"/>
    <property type="project" value="UniProtKB-KW"/>
</dbReference>
<dbReference type="Gene3D" id="3.90.550.10">
    <property type="entry name" value="Spore Coat Polysaccharide Biosynthesis Protein SpsA, Chain A"/>
    <property type="match status" value="1"/>
</dbReference>
<comment type="similarity">
    <text evidence="3 16">Belongs to the GILT family.</text>
</comment>
<comment type="function">
    <text evidence="15">Self-glucosylating initiator of glycogen synthesis. It catalyzes the formation of a short alpha (1,4)-glucosyl chain covalently attached via a glucose 1-O-tyrosyl linkage to internal tyrosine residues and these chains act as primers for the elongation reaction catalyzed by glycogen synthase.</text>
</comment>
<dbReference type="InterPro" id="IPR004911">
    <property type="entry name" value="Interferon-induced_GILT"/>
</dbReference>
<evidence type="ECO:0000256" key="15">
    <source>
        <dbReference type="ARBA" id="ARBA00057883"/>
    </source>
</evidence>
<evidence type="ECO:0000256" key="14">
    <source>
        <dbReference type="ARBA" id="ARBA00052293"/>
    </source>
</evidence>
<evidence type="ECO:0000313" key="18">
    <source>
        <dbReference type="Proteomes" id="UP000727407"/>
    </source>
</evidence>
<dbReference type="InterPro" id="IPR029044">
    <property type="entry name" value="Nucleotide-diphossugar_trans"/>
</dbReference>
<dbReference type="EMBL" id="QNUK01000584">
    <property type="protein sequence ID" value="KAF5891440.1"/>
    <property type="molecule type" value="Genomic_DNA"/>
</dbReference>
<keyword evidence="10 16" id="KW-0325">Glycoprotein</keyword>
<evidence type="ECO:0000256" key="16">
    <source>
        <dbReference type="RuleBase" id="RU369109"/>
    </source>
</evidence>
<comment type="subcellular location">
    <subcellularLocation>
        <location evidence="2">Cytoplasm</location>
    </subcellularLocation>
    <subcellularLocation>
        <location evidence="16">Secreted</location>
    </subcellularLocation>
    <subcellularLocation>
        <location evidence="16">Lysosome</location>
    </subcellularLocation>
</comment>
<evidence type="ECO:0000256" key="4">
    <source>
        <dbReference type="ARBA" id="ARBA00011615"/>
    </source>
</evidence>
<dbReference type="SUPFAM" id="SSF52540">
    <property type="entry name" value="P-loop containing nucleoside triphosphate hydrolases"/>
    <property type="match status" value="1"/>
</dbReference>
<evidence type="ECO:0000256" key="6">
    <source>
        <dbReference type="ARBA" id="ARBA00022679"/>
    </source>
</evidence>
<dbReference type="GO" id="GO:0005978">
    <property type="term" value="P:glycogen biosynthetic process"/>
    <property type="evidence" value="ECO:0007669"/>
    <property type="project" value="UniProtKB-KW"/>
</dbReference>
<dbReference type="CDD" id="cd02537">
    <property type="entry name" value="GT8_Glycogenin"/>
    <property type="match status" value="1"/>
</dbReference>
<dbReference type="GO" id="GO:0002376">
    <property type="term" value="P:immune system process"/>
    <property type="evidence" value="ECO:0007669"/>
    <property type="project" value="UniProtKB-KW"/>
</dbReference>
<comment type="catalytic activity">
    <reaction evidence="14">
        <text>L-tyrosyl-[glycogenin] + UDP-alpha-D-glucose = alpha-D-glucosyl-L-tyrosyl-[glycogenin] + UDP + H(+)</text>
        <dbReference type="Rhea" id="RHEA:23360"/>
        <dbReference type="Rhea" id="RHEA-COMP:14604"/>
        <dbReference type="Rhea" id="RHEA-COMP:14605"/>
        <dbReference type="ChEBI" id="CHEBI:15378"/>
        <dbReference type="ChEBI" id="CHEBI:46858"/>
        <dbReference type="ChEBI" id="CHEBI:58223"/>
        <dbReference type="ChEBI" id="CHEBI:58885"/>
        <dbReference type="ChEBI" id="CHEBI:140573"/>
        <dbReference type="EC" id="2.4.1.186"/>
    </reaction>
</comment>
<keyword evidence="11" id="KW-0464">Manganese</keyword>
<dbReference type="Pfam" id="PF03227">
    <property type="entry name" value="GILT"/>
    <property type="match status" value="1"/>
</dbReference>
<keyword evidence="8" id="KW-0547">Nucleotide-binding</keyword>
<dbReference type="GO" id="GO:0005764">
    <property type="term" value="C:lysosome"/>
    <property type="evidence" value="ECO:0007669"/>
    <property type="project" value="UniProtKB-SubCell"/>
</dbReference>
<evidence type="ECO:0000256" key="11">
    <source>
        <dbReference type="ARBA" id="ARBA00023211"/>
    </source>
</evidence>
<comment type="function">
    <text evidence="16">Lysosomal thiol reductase that can reduce protein disulfide bonds. Facilitates the complete unfolding of proteins destined for lysosomal degradation. Plays an important role in antigen processing.</text>
</comment>
<keyword evidence="16" id="KW-0458">Lysosome</keyword>
<accession>A0A8J4U612</accession>
<organism evidence="17 18">
    <name type="scientific">Clarias magur</name>
    <name type="common">Asian catfish</name>
    <name type="synonym">Macropteronotus magur</name>
    <dbReference type="NCBI Taxonomy" id="1594786"/>
    <lineage>
        <taxon>Eukaryota</taxon>
        <taxon>Metazoa</taxon>
        <taxon>Chordata</taxon>
        <taxon>Craniata</taxon>
        <taxon>Vertebrata</taxon>
        <taxon>Euteleostomi</taxon>
        <taxon>Actinopterygii</taxon>
        <taxon>Neopterygii</taxon>
        <taxon>Teleostei</taxon>
        <taxon>Ostariophysi</taxon>
        <taxon>Siluriformes</taxon>
        <taxon>Clariidae</taxon>
        <taxon>Clarias</taxon>
    </lineage>
</organism>
<proteinExistence type="inferred from homology"/>
<keyword evidence="7" id="KW-0479">Metal-binding</keyword>
<dbReference type="AlphaFoldDB" id="A0A8J4U612"/>
<dbReference type="InterPro" id="IPR050587">
    <property type="entry name" value="GNT1/Glycosyltrans_8"/>
</dbReference>
<comment type="cofactor">
    <cofactor evidence="1">
        <name>Mn(2+)</name>
        <dbReference type="ChEBI" id="CHEBI:29035"/>
    </cofactor>
</comment>
<evidence type="ECO:0000256" key="9">
    <source>
        <dbReference type="ARBA" id="ARBA00023056"/>
    </source>
</evidence>
<dbReference type="PRINTS" id="PR00449">
    <property type="entry name" value="RASTRNSFRMNG"/>
</dbReference>
<dbReference type="Proteomes" id="UP000727407">
    <property type="component" value="Unassembled WGS sequence"/>
</dbReference>
<keyword evidence="16" id="KW-0560">Oxidoreductase</keyword>
<evidence type="ECO:0000256" key="2">
    <source>
        <dbReference type="ARBA" id="ARBA00004496"/>
    </source>
</evidence>
<keyword evidence="16" id="KW-0964">Secreted</keyword>
<evidence type="ECO:0000256" key="12">
    <source>
        <dbReference type="ARBA" id="ARBA00038162"/>
    </source>
</evidence>
<dbReference type="FunFam" id="3.40.50.300:FF:001447">
    <property type="entry name" value="Ras-related protein Rab-1B"/>
    <property type="match status" value="1"/>
</dbReference>
<dbReference type="GO" id="GO:0005576">
    <property type="term" value="C:extracellular region"/>
    <property type="evidence" value="ECO:0007669"/>
    <property type="project" value="UniProtKB-SubCell"/>
</dbReference>
<dbReference type="Gene3D" id="3.40.50.300">
    <property type="entry name" value="P-loop containing nucleotide triphosphate hydrolases"/>
    <property type="match status" value="1"/>
</dbReference>
<keyword evidence="9" id="KW-0320">Glycogen biosynthesis</keyword>
<keyword evidence="6" id="KW-0808">Transferase</keyword>
<keyword evidence="5" id="KW-0963">Cytoplasm</keyword>
<feature type="non-terminal residue" evidence="17">
    <location>
        <position position="533"/>
    </location>
</feature>
<evidence type="ECO:0000256" key="10">
    <source>
        <dbReference type="ARBA" id="ARBA00023180"/>
    </source>
</evidence>
<dbReference type="GO" id="GO:0016671">
    <property type="term" value="F:oxidoreductase activity, acting on a sulfur group of donors, disulfide as acceptor"/>
    <property type="evidence" value="ECO:0007669"/>
    <property type="project" value="UniProtKB-UniRule"/>
</dbReference>
<evidence type="ECO:0000256" key="8">
    <source>
        <dbReference type="ARBA" id="ARBA00022741"/>
    </source>
</evidence>
<dbReference type="SMART" id="SM00175">
    <property type="entry name" value="RAB"/>
    <property type="match status" value="1"/>
</dbReference>
<comment type="catalytic activity">
    <reaction evidence="13">
        <text>[1,4-alpha-D-glucosyl](n)-L-tyrosyl-[glycogenin] + UDP-alpha-D-glucose = [1,4-alpha-D-glucosyl](n+1)-L-tyrosyl-[glycogenin] + UDP + H(+)</text>
        <dbReference type="Rhea" id="RHEA:56560"/>
        <dbReference type="Rhea" id="RHEA-COMP:14606"/>
        <dbReference type="Rhea" id="RHEA-COMP:14607"/>
        <dbReference type="ChEBI" id="CHEBI:15378"/>
        <dbReference type="ChEBI" id="CHEBI:58223"/>
        <dbReference type="ChEBI" id="CHEBI:58885"/>
        <dbReference type="ChEBI" id="CHEBI:140574"/>
        <dbReference type="EC" id="2.4.1.186"/>
    </reaction>
</comment>
<keyword evidence="16" id="KW-0676">Redox-active center</keyword>
<dbReference type="PROSITE" id="PS51419">
    <property type="entry name" value="RAB"/>
    <property type="match status" value="1"/>
</dbReference>
<sequence length="533" mass="60465">MLCAQELGCAQVNSSKGPEAVNVSLYYESLCPGCRQFLVLQLIPTFIMLHDIMNVELVPYGNAEEKQVGDKYEFTCQHGPDECLGNMLETCILNKVPHSFFVVFCMEAAVDVVKAAEACLSLYSPDTKFGDIMACVNGDEGNKLMHENAKKTAGLKPPHQYVPWITINGEHTDDLQEKAMGSLFQLVCSLYKMASANELHYGHRDSVDQNFDYMFKILIIGNSSVGKTSFLFRYADDSFTPEFVSTVGIDFKVKTIYRNDKRIKLQIWREYVMPVLLSVLNQIFDEVCEVSMLDSRDTARLAMMKRPELGVTFTKLHCWRLTHYSKCVFMDADTLVLCNIDELFERDELSAAPDPGWPDCFNSGVFVFQPSEETYTGLLNACREHGSFDGGDQGVLNCYFSDWATADIAKHLPFIYNLSSVSIYTYLPAFRHFGRNAKVVHFLGEKKPWDYQHGEDNGDEEFSGETGLYRFSSLYPDYIQQWWSVFKSSVLPLFTEEHTQPLSATPSVEYRVKESHLCCGGEVHPSHQPQKSQ</sequence>